<dbReference type="Proteomes" id="UP000306628">
    <property type="component" value="Unassembled WGS sequence"/>
</dbReference>
<proteinExistence type="predicted"/>
<organism evidence="2 3">
    <name type="scientific">Nonomuraea zeae</name>
    <dbReference type="NCBI Taxonomy" id="1642303"/>
    <lineage>
        <taxon>Bacteria</taxon>
        <taxon>Bacillati</taxon>
        <taxon>Actinomycetota</taxon>
        <taxon>Actinomycetes</taxon>
        <taxon>Streptosporangiales</taxon>
        <taxon>Streptosporangiaceae</taxon>
        <taxon>Nonomuraea</taxon>
    </lineage>
</organism>
<keyword evidence="1" id="KW-0472">Membrane</keyword>
<accession>A0A5S4GIZ3</accession>
<keyword evidence="3" id="KW-1185">Reference proteome</keyword>
<sequence length="139" mass="15241">MRRYRFGRIAALLAAVYVAAVVGSGVLALATGDPELLREIVTGGWDPEFVPYTWWVELLVVAGGVLQGWAYWQVLRGRRAGAAAVNARPVRLLRAALYLSVACTLGWAGRRRRCRCCRREATRSSRSAVGALTTTWSCS</sequence>
<reference evidence="2 3" key="1">
    <citation type="submission" date="2019-05" db="EMBL/GenBank/DDBJ databases">
        <title>Draft genome sequence of Nonomuraea zeae DSM 100528.</title>
        <authorList>
            <person name="Saricaoglu S."/>
            <person name="Isik K."/>
        </authorList>
    </citation>
    <scope>NUCLEOTIDE SEQUENCE [LARGE SCALE GENOMIC DNA]</scope>
    <source>
        <strain evidence="2 3">DSM 100528</strain>
    </source>
</reference>
<feature type="transmembrane region" description="Helical" evidence="1">
    <location>
        <begin position="92"/>
        <end position="109"/>
    </location>
</feature>
<feature type="transmembrane region" description="Helical" evidence="1">
    <location>
        <begin position="52"/>
        <end position="72"/>
    </location>
</feature>
<dbReference type="EMBL" id="VCKX01000069">
    <property type="protein sequence ID" value="TMR32484.1"/>
    <property type="molecule type" value="Genomic_DNA"/>
</dbReference>
<comment type="caution">
    <text evidence="2">The sequence shown here is derived from an EMBL/GenBank/DDBJ whole genome shotgun (WGS) entry which is preliminary data.</text>
</comment>
<dbReference type="AlphaFoldDB" id="A0A5S4GIZ3"/>
<dbReference type="RefSeq" id="WP_138691805.1">
    <property type="nucleotide sequence ID" value="NZ_JBHSAZ010000055.1"/>
</dbReference>
<keyword evidence="1" id="KW-1133">Transmembrane helix</keyword>
<evidence type="ECO:0000313" key="2">
    <source>
        <dbReference type="EMBL" id="TMR32484.1"/>
    </source>
</evidence>
<name>A0A5S4GIZ3_9ACTN</name>
<evidence type="ECO:0000256" key="1">
    <source>
        <dbReference type="SAM" id="Phobius"/>
    </source>
</evidence>
<gene>
    <name evidence="2" type="ORF">ETD85_22845</name>
</gene>
<keyword evidence="1" id="KW-0812">Transmembrane</keyword>
<protein>
    <submittedName>
        <fullName evidence="2">Uncharacterized protein</fullName>
    </submittedName>
</protein>
<evidence type="ECO:0000313" key="3">
    <source>
        <dbReference type="Proteomes" id="UP000306628"/>
    </source>
</evidence>